<dbReference type="SMART" id="SM00355">
    <property type="entry name" value="ZnF_C2H2"/>
    <property type="match status" value="3"/>
</dbReference>
<dbReference type="EMBL" id="JAXOVC010000009">
    <property type="protein sequence ID" value="KAK4497561.1"/>
    <property type="molecule type" value="Genomic_DNA"/>
</dbReference>
<feature type="compositionally biased region" description="Basic and acidic residues" evidence="1">
    <location>
        <begin position="443"/>
        <end position="472"/>
    </location>
</feature>
<feature type="domain" description="C2H2-type" evidence="2">
    <location>
        <begin position="42"/>
        <end position="65"/>
    </location>
</feature>
<comment type="caution">
    <text evidence="3">The sequence shown here is derived from an EMBL/GenBank/DDBJ whole genome shotgun (WGS) entry which is preliminary data.</text>
</comment>
<dbReference type="PRINTS" id="PR00929">
    <property type="entry name" value="ATHOOK"/>
</dbReference>
<feature type="compositionally biased region" description="Low complexity" evidence="1">
    <location>
        <begin position="582"/>
        <end position="596"/>
    </location>
</feature>
<dbReference type="Proteomes" id="UP001305779">
    <property type="component" value="Unassembled WGS sequence"/>
</dbReference>
<feature type="domain" description="C2H2-type" evidence="2">
    <location>
        <begin position="73"/>
        <end position="96"/>
    </location>
</feature>
<sequence length="780" mass="86393">MPPYSQSTPRYADAAQQIPTPSAQAGPSSRLDFPLILNKYGCPVAACNRIFDRYIAAYYHFHQHHGGQHAVKCPEEGCTLAFTMLEALERHWNVFHNEDFLVYNCIVPGCSFAHGNHEAVVTHLVLHHGVYLPLENRSKPATIARRHVNCRDWFLARGFTAPDPSFFYPKRPGAMQRPSQDCKNGQLILDLQTQEAQKAALTAVADRHAAAMYNANINRSFPVQPRAFVPSGQMPIQPTQLLPKGSQVQAGDVQHNGFIQRPHWSLQTSSLSQQTSMSHHQNQQSSSQHASASDTQPASRQNRPGQNAPAPIAPQNATQSAASVQPQRSPSPPAKRKFASWSYPEYRGEAAAAMSRSTSVFDDSPLPPPSSLLSRSVTQEDVLDEAPFENEYTAEQTYTSAACGAQIPAKARPTAGLGRGVLPGRMPNARRNLPASLPMHSQFDSDVKHGSRDDGSDKTGENISSEEEHTQARDQTVAPAHLEVQVANDEPESPSPPPKKRRGRPPKPKPISPLPKRPRGRPPKNAANLPSSPAALPAQSKVHFADDELDLPSPPPKRPRGRPPNETKLVSPLPKRGRGRPPKNADSSPSSPANPEDPAEAQRKLKWAQPIEDIIALNQQSWPTAEDYQQENIRWAIHLLETWDRTANHLIWEHLTESAPRAYPELPELADLGRQLLQWASTIKVGINPRRAGGYMRICLRRYVKHYPSSIFVGPTRWLQDCLIPGMEDVVDGNAEDDWRLVVTSDKSGRTVCERGVMRGITGGSQADFESDNDWRILRW</sequence>
<feature type="region of interest" description="Disordered" evidence="1">
    <location>
        <begin position="266"/>
        <end position="338"/>
    </location>
</feature>
<feature type="compositionally biased region" description="Low complexity" evidence="1">
    <location>
        <begin position="523"/>
        <end position="538"/>
    </location>
</feature>
<feature type="region of interest" description="Disordered" evidence="1">
    <location>
        <begin position="413"/>
        <end position="603"/>
    </location>
</feature>
<name>A0ABR0E8L5_ZASCE</name>
<evidence type="ECO:0000256" key="1">
    <source>
        <dbReference type="SAM" id="MobiDB-lite"/>
    </source>
</evidence>
<dbReference type="PROSITE" id="PS00028">
    <property type="entry name" value="ZINC_FINGER_C2H2_1"/>
    <property type="match status" value="2"/>
</dbReference>
<evidence type="ECO:0000259" key="2">
    <source>
        <dbReference type="PROSITE" id="PS00028"/>
    </source>
</evidence>
<evidence type="ECO:0000313" key="3">
    <source>
        <dbReference type="EMBL" id="KAK4497561.1"/>
    </source>
</evidence>
<gene>
    <name evidence="3" type="ORF">PRZ48_012012</name>
</gene>
<feature type="compositionally biased region" description="Polar residues" evidence="1">
    <location>
        <begin position="318"/>
        <end position="328"/>
    </location>
</feature>
<feature type="compositionally biased region" description="Low complexity" evidence="1">
    <location>
        <begin position="304"/>
        <end position="317"/>
    </location>
</feature>
<dbReference type="InterPro" id="IPR017956">
    <property type="entry name" value="AT_hook_DNA-bd_motif"/>
</dbReference>
<dbReference type="SMART" id="SM00384">
    <property type="entry name" value="AT_hook"/>
    <property type="match status" value="4"/>
</dbReference>
<feature type="compositionally biased region" description="Basic residues" evidence="1">
    <location>
        <begin position="498"/>
        <end position="507"/>
    </location>
</feature>
<feature type="compositionally biased region" description="Low complexity" evidence="1">
    <location>
        <begin position="266"/>
        <end position="296"/>
    </location>
</feature>
<protein>
    <recommendedName>
        <fullName evidence="2">C2H2-type domain-containing protein</fullName>
    </recommendedName>
</protein>
<keyword evidence="4" id="KW-1185">Reference proteome</keyword>
<organism evidence="3 4">
    <name type="scientific">Zasmidium cellare</name>
    <name type="common">Wine cellar mold</name>
    <name type="synonym">Racodium cellare</name>
    <dbReference type="NCBI Taxonomy" id="395010"/>
    <lineage>
        <taxon>Eukaryota</taxon>
        <taxon>Fungi</taxon>
        <taxon>Dikarya</taxon>
        <taxon>Ascomycota</taxon>
        <taxon>Pezizomycotina</taxon>
        <taxon>Dothideomycetes</taxon>
        <taxon>Dothideomycetidae</taxon>
        <taxon>Mycosphaerellales</taxon>
        <taxon>Mycosphaerellaceae</taxon>
        <taxon>Zasmidium</taxon>
    </lineage>
</organism>
<accession>A0ABR0E8L5</accession>
<proteinExistence type="predicted"/>
<dbReference type="InterPro" id="IPR013087">
    <property type="entry name" value="Znf_C2H2_type"/>
</dbReference>
<evidence type="ECO:0000313" key="4">
    <source>
        <dbReference type="Proteomes" id="UP001305779"/>
    </source>
</evidence>
<reference evidence="3 4" key="1">
    <citation type="journal article" date="2023" name="G3 (Bethesda)">
        <title>A chromosome-level genome assembly of Zasmidium syzygii isolated from banana leaves.</title>
        <authorList>
            <person name="van Westerhoven A.C."/>
            <person name="Mehrabi R."/>
            <person name="Talebi R."/>
            <person name="Steentjes M.B.F."/>
            <person name="Corcolon B."/>
            <person name="Chong P.A."/>
            <person name="Kema G.H.J."/>
            <person name="Seidl M.F."/>
        </authorList>
    </citation>
    <scope>NUCLEOTIDE SEQUENCE [LARGE SCALE GENOMIC DNA]</scope>
    <source>
        <strain evidence="3 4">P124</strain>
    </source>
</reference>